<keyword evidence="3" id="KW-0964">Secreted</keyword>
<dbReference type="InterPro" id="IPR013818">
    <property type="entry name" value="Lipase"/>
</dbReference>
<dbReference type="PANTHER" id="PTHR11610:SF173">
    <property type="entry name" value="LIPASE DOMAIN-CONTAINING PROTEIN-RELATED"/>
    <property type="match status" value="1"/>
</dbReference>
<accession>A0A1D2NH05</accession>
<gene>
    <name evidence="8" type="ORF">Ocin01_02143</name>
</gene>
<keyword evidence="6" id="KW-0732">Signal</keyword>
<dbReference type="EMBL" id="LJIJ01000041">
    <property type="protein sequence ID" value="ODN04554.1"/>
    <property type="molecule type" value="Genomic_DNA"/>
</dbReference>
<organism evidence="8 9">
    <name type="scientific">Orchesella cincta</name>
    <name type="common">Springtail</name>
    <name type="synonym">Podura cincta</name>
    <dbReference type="NCBI Taxonomy" id="48709"/>
    <lineage>
        <taxon>Eukaryota</taxon>
        <taxon>Metazoa</taxon>
        <taxon>Ecdysozoa</taxon>
        <taxon>Arthropoda</taxon>
        <taxon>Hexapoda</taxon>
        <taxon>Collembola</taxon>
        <taxon>Entomobryomorpha</taxon>
        <taxon>Entomobryoidea</taxon>
        <taxon>Orchesellidae</taxon>
        <taxon>Orchesellinae</taxon>
        <taxon>Orchesella</taxon>
    </lineage>
</organism>
<feature type="domain" description="Lipase" evidence="7">
    <location>
        <begin position="271"/>
        <end position="498"/>
    </location>
</feature>
<comment type="subcellular location">
    <subcellularLocation>
        <location evidence="1">Secreted</location>
    </subcellularLocation>
</comment>
<feature type="compositionally biased region" description="Acidic residues" evidence="5">
    <location>
        <begin position="183"/>
        <end position="197"/>
    </location>
</feature>
<dbReference type="GO" id="GO:0017171">
    <property type="term" value="F:serine hydrolase activity"/>
    <property type="evidence" value="ECO:0007669"/>
    <property type="project" value="TreeGrafter"/>
</dbReference>
<evidence type="ECO:0000313" key="8">
    <source>
        <dbReference type="EMBL" id="ODN04554.1"/>
    </source>
</evidence>
<sequence length="512" mass="56977">MTYKGILFLCVVGLLGISASLVKGVNGDGAKEDPNDDLLMSGAGESQELPPLEPIPSLSSLLPTLVKGKPRKLKDILFRKAPIFEEMLRRKEKRVLEVADKTFTLQFASLPVKKLTSDVDETSSEEVLETRAFEMLSGIVARLVKDVLICSATESEDSVTFNKSSICSNLDLVGHTRMRANEDDSPTECDGSDEDCEVQGRSGVKRPRLTGIPGKSLDYKIYIHSTHRPSHTQPLPTNGKLEGIKIWDKEAPTKLILNLFPYEFCKKENNARNVTHQMIYAFDQRYGHGSENHNIIEVRWPEIWKKKLSIVSVVARLLPTADRLAKLFTKWHKKDQIVLDTLHIIGFSVGAHLAGIFAQNVKKRTSGEAVCRITGLDPIGWGFDMQDEGHQIDHNLSLTPDDAKLVDVIHTSTPDTAYPFIHYGTNQNRGSVDFYPNNGRAKYCTPTDGLCHHFYSTTLFAASIYEATFPACLCPSWEEFITRKCEPCTDVAKMGEQIGAGVAHGMYYLSTA</sequence>
<evidence type="ECO:0000256" key="1">
    <source>
        <dbReference type="ARBA" id="ARBA00004613"/>
    </source>
</evidence>
<feature type="region of interest" description="Disordered" evidence="5">
    <location>
        <begin position="181"/>
        <end position="207"/>
    </location>
</feature>
<name>A0A1D2NH05_ORCCI</name>
<dbReference type="Gene3D" id="3.40.50.1820">
    <property type="entry name" value="alpha/beta hydrolase"/>
    <property type="match status" value="1"/>
</dbReference>
<dbReference type="Pfam" id="PF00151">
    <property type="entry name" value="Lipase"/>
    <property type="match status" value="1"/>
</dbReference>
<evidence type="ECO:0000256" key="6">
    <source>
        <dbReference type="SAM" id="SignalP"/>
    </source>
</evidence>
<dbReference type="InterPro" id="IPR000734">
    <property type="entry name" value="TAG_lipase"/>
</dbReference>
<feature type="signal peptide" evidence="6">
    <location>
        <begin position="1"/>
        <end position="24"/>
    </location>
</feature>
<dbReference type="GO" id="GO:0016042">
    <property type="term" value="P:lipid catabolic process"/>
    <property type="evidence" value="ECO:0007669"/>
    <property type="project" value="TreeGrafter"/>
</dbReference>
<evidence type="ECO:0000259" key="7">
    <source>
        <dbReference type="Pfam" id="PF00151"/>
    </source>
</evidence>
<dbReference type="GO" id="GO:0016298">
    <property type="term" value="F:lipase activity"/>
    <property type="evidence" value="ECO:0007669"/>
    <property type="project" value="InterPro"/>
</dbReference>
<evidence type="ECO:0000256" key="2">
    <source>
        <dbReference type="ARBA" id="ARBA00010701"/>
    </source>
</evidence>
<keyword evidence="9" id="KW-1185">Reference proteome</keyword>
<evidence type="ECO:0000256" key="3">
    <source>
        <dbReference type="ARBA" id="ARBA00022525"/>
    </source>
</evidence>
<dbReference type="InterPro" id="IPR029058">
    <property type="entry name" value="AB_hydrolase_fold"/>
</dbReference>
<evidence type="ECO:0000256" key="5">
    <source>
        <dbReference type="SAM" id="MobiDB-lite"/>
    </source>
</evidence>
<feature type="chain" id="PRO_5008905558" evidence="6">
    <location>
        <begin position="25"/>
        <end position="512"/>
    </location>
</feature>
<comment type="caution">
    <text evidence="8">The sequence shown here is derived from an EMBL/GenBank/DDBJ whole genome shotgun (WGS) entry which is preliminary data.</text>
</comment>
<reference evidence="8 9" key="1">
    <citation type="journal article" date="2016" name="Genome Biol. Evol.">
        <title>Gene Family Evolution Reflects Adaptation to Soil Environmental Stressors in the Genome of the Collembolan Orchesella cincta.</title>
        <authorList>
            <person name="Faddeeva-Vakhrusheva A."/>
            <person name="Derks M.F."/>
            <person name="Anvar S.Y."/>
            <person name="Agamennone V."/>
            <person name="Suring W."/>
            <person name="Smit S."/>
            <person name="van Straalen N.M."/>
            <person name="Roelofs D."/>
        </authorList>
    </citation>
    <scope>NUCLEOTIDE SEQUENCE [LARGE SCALE GENOMIC DNA]</scope>
    <source>
        <tissue evidence="8">Mixed pool</tissue>
    </source>
</reference>
<dbReference type="SUPFAM" id="SSF53474">
    <property type="entry name" value="alpha/beta-Hydrolases"/>
    <property type="match status" value="1"/>
</dbReference>
<protein>
    <submittedName>
        <fullName evidence="8">Inactive pancreatic lipase-related protein 1</fullName>
    </submittedName>
</protein>
<dbReference type="GO" id="GO:0005615">
    <property type="term" value="C:extracellular space"/>
    <property type="evidence" value="ECO:0007669"/>
    <property type="project" value="TreeGrafter"/>
</dbReference>
<dbReference type="STRING" id="48709.A0A1D2NH05"/>
<evidence type="ECO:0000313" key="9">
    <source>
        <dbReference type="Proteomes" id="UP000094527"/>
    </source>
</evidence>
<dbReference type="PANTHER" id="PTHR11610">
    <property type="entry name" value="LIPASE"/>
    <property type="match status" value="1"/>
</dbReference>
<dbReference type="AlphaFoldDB" id="A0A1D2NH05"/>
<comment type="similarity">
    <text evidence="2 4">Belongs to the AB hydrolase superfamily. Lipase family.</text>
</comment>
<proteinExistence type="inferred from homology"/>
<dbReference type="Proteomes" id="UP000094527">
    <property type="component" value="Unassembled WGS sequence"/>
</dbReference>
<evidence type="ECO:0000256" key="4">
    <source>
        <dbReference type="RuleBase" id="RU004262"/>
    </source>
</evidence>